<protein>
    <submittedName>
        <fullName evidence="4">G patch domain-containing protein 8</fullName>
    </submittedName>
</protein>
<dbReference type="Pfam" id="PF01585">
    <property type="entry name" value="G-patch"/>
    <property type="match status" value="1"/>
</dbReference>
<dbReference type="InterPro" id="IPR036236">
    <property type="entry name" value="Znf_C2H2_sf"/>
</dbReference>
<dbReference type="PANTHER" id="PTHR47251:SF1">
    <property type="entry name" value="FINGER DOMAIN PROTEIN, PUTATIVE (AFU_ORTHOLOGUE AFUA_3G04180)-RELATED"/>
    <property type="match status" value="1"/>
</dbReference>
<evidence type="ECO:0000256" key="2">
    <source>
        <dbReference type="SAM" id="MobiDB-lite"/>
    </source>
</evidence>
<proteinExistence type="predicted"/>
<feature type="compositionally biased region" description="Basic and acidic residues" evidence="2">
    <location>
        <begin position="427"/>
        <end position="443"/>
    </location>
</feature>
<feature type="region of interest" description="Disordered" evidence="2">
    <location>
        <begin position="284"/>
        <end position="325"/>
    </location>
</feature>
<feature type="compositionally biased region" description="Basic and acidic residues" evidence="2">
    <location>
        <begin position="544"/>
        <end position="554"/>
    </location>
</feature>
<feature type="compositionally biased region" description="Basic residues" evidence="2">
    <location>
        <begin position="444"/>
        <end position="468"/>
    </location>
</feature>
<dbReference type="SUPFAM" id="SSF57667">
    <property type="entry name" value="beta-beta-alpha zinc fingers"/>
    <property type="match status" value="1"/>
</dbReference>
<gene>
    <name evidence="4" type="ORF">P5673_014907</name>
</gene>
<feature type="domain" description="G-patch" evidence="3">
    <location>
        <begin position="1"/>
        <end position="40"/>
    </location>
</feature>
<feature type="compositionally biased region" description="Basic and acidic residues" evidence="2">
    <location>
        <begin position="469"/>
        <end position="536"/>
    </location>
</feature>
<dbReference type="PANTHER" id="PTHR47251">
    <property type="entry name" value="FINGER DOMAIN PROTEIN, PUTATIVE (AFU_ORTHOLOGUE AFUA_3G04180)-RELATED"/>
    <property type="match status" value="1"/>
</dbReference>
<feature type="region of interest" description="Disordered" evidence="2">
    <location>
        <begin position="184"/>
        <end position="239"/>
    </location>
</feature>
<reference evidence="4" key="1">
    <citation type="journal article" date="2023" name="G3 (Bethesda)">
        <title>Whole genome assembly and annotation of the endangered Caribbean coral Acropora cervicornis.</title>
        <authorList>
            <person name="Selwyn J.D."/>
            <person name="Vollmer S.V."/>
        </authorList>
    </citation>
    <scope>NUCLEOTIDE SEQUENCE</scope>
    <source>
        <strain evidence="4">K2</strain>
    </source>
</reference>
<feature type="compositionally biased region" description="Pro residues" evidence="2">
    <location>
        <begin position="191"/>
        <end position="225"/>
    </location>
</feature>
<feature type="coiled-coil region" evidence="1">
    <location>
        <begin position="45"/>
        <end position="89"/>
    </location>
</feature>
<evidence type="ECO:0000313" key="4">
    <source>
        <dbReference type="EMBL" id="KAK2562143.1"/>
    </source>
</evidence>
<dbReference type="InterPro" id="IPR000467">
    <property type="entry name" value="G_patch_dom"/>
</dbReference>
<dbReference type="PROSITE" id="PS00028">
    <property type="entry name" value="ZINC_FINGER_C2H2_1"/>
    <property type="match status" value="1"/>
</dbReference>
<organism evidence="4 5">
    <name type="scientific">Acropora cervicornis</name>
    <name type="common">Staghorn coral</name>
    <dbReference type="NCBI Taxonomy" id="6130"/>
    <lineage>
        <taxon>Eukaryota</taxon>
        <taxon>Metazoa</taxon>
        <taxon>Cnidaria</taxon>
        <taxon>Anthozoa</taxon>
        <taxon>Hexacorallia</taxon>
        <taxon>Scleractinia</taxon>
        <taxon>Astrocoeniina</taxon>
        <taxon>Acroporidae</taxon>
        <taxon>Acropora</taxon>
    </lineage>
</organism>
<comment type="caution">
    <text evidence="4">The sequence shown here is derived from an EMBL/GenBank/DDBJ whole genome shotgun (WGS) entry which is preliminary data.</text>
</comment>
<evidence type="ECO:0000259" key="3">
    <source>
        <dbReference type="PROSITE" id="PS50174"/>
    </source>
</evidence>
<feature type="compositionally biased region" description="Polar residues" evidence="2">
    <location>
        <begin position="368"/>
        <end position="379"/>
    </location>
</feature>
<evidence type="ECO:0000256" key="1">
    <source>
        <dbReference type="SAM" id="Coils"/>
    </source>
</evidence>
<feature type="coiled-coil region" evidence="1">
    <location>
        <begin position="126"/>
        <end position="153"/>
    </location>
</feature>
<dbReference type="AlphaFoldDB" id="A0AAD9V5L8"/>
<reference evidence="4" key="2">
    <citation type="journal article" date="2023" name="Science">
        <title>Genomic signatures of disease resistance in endangered staghorn corals.</title>
        <authorList>
            <person name="Vollmer S.V."/>
            <person name="Selwyn J.D."/>
            <person name="Despard B.A."/>
            <person name="Roesel C.L."/>
        </authorList>
    </citation>
    <scope>NUCLEOTIDE SEQUENCE</scope>
    <source>
        <strain evidence="4">K2</strain>
    </source>
</reference>
<dbReference type="GO" id="GO:0003676">
    <property type="term" value="F:nucleic acid binding"/>
    <property type="evidence" value="ECO:0007669"/>
    <property type="project" value="InterPro"/>
</dbReference>
<feature type="compositionally biased region" description="Basic and acidic residues" evidence="2">
    <location>
        <begin position="380"/>
        <end position="420"/>
    </location>
</feature>
<dbReference type="InterPro" id="IPR013087">
    <property type="entry name" value="Znf_C2H2_type"/>
</dbReference>
<feature type="compositionally biased region" description="Acidic residues" evidence="2">
    <location>
        <begin position="294"/>
        <end position="304"/>
    </location>
</feature>
<dbReference type="PROSITE" id="PS50174">
    <property type="entry name" value="G_PATCH"/>
    <property type="match status" value="1"/>
</dbReference>
<dbReference type="EMBL" id="JARQWQ010000030">
    <property type="protein sequence ID" value="KAK2562143.1"/>
    <property type="molecule type" value="Genomic_DNA"/>
</dbReference>
<dbReference type="Proteomes" id="UP001249851">
    <property type="component" value="Unassembled WGS sequence"/>
</dbReference>
<evidence type="ECO:0000313" key="5">
    <source>
        <dbReference type="Proteomes" id="UP001249851"/>
    </source>
</evidence>
<keyword evidence="5" id="KW-1185">Reference proteome</keyword>
<accession>A0AAD9V5L8</accession>
<feature type="region of interest" description="Disordered" evidence="2">
    <location>
        <begin position="1"/>
        <end position="22"/>
    </location>
</feature>
<sequence length="589" mass="67462">MALRLGWKTGSGLGRKRQGRTEPIPLVKKEDSLCLGRLTLEFEQADEATRNRKLMEIEKEDTDELQQKYQNEKEKEKAIEESLKDLKEMFYCELCDKQYFKYKEYDNHINSYDHAHRQRLRELRQRESTRNIYAKKKKEQKQMEKEMQRLHLLSGKGAETRMSTGFKIAFKSSSTSSGFKPISVQRGFSAVPPPPPSDPPPLPNEPAPPLPDEPAPPPPPPPPPGDKQAKKPFSFQMGVSCEDQSLNETTGTVAPAPAKQGLSFSFGAKKGGLVQFGVKSKPIKATASAFAESSSDEEEEEELPGADTRVSFDNEQLTSTPTQQQDTLEKVIEYADTLRIKAALKPKMLIRFVRGTDQGGILPGTIPSMENTGATNHTTNVEKRTFKEIKEPKKKSDSEDYSDSEKESVYKDDNRPFKERKGYKRSPIKEDSRSSGSETETRKRSASNKTKHRSHQERLERRHQKNKERKYLGRRGSDSPDRRKGRSSREGSKECKEDTSGYSDRRRDANDGKNSEYKETKSRGYKDKRDSRERTSQKKINNKYKFEDLEDKGQSQKSSRKNYSKTDKDMREFCGKFKEFSPEKTKERT</sequence>
<name>A0AAD9V5L8_ACRCE</name>
<feature type="compositionally biased region" description="Polar residues" evidence="2">
    <location>
        <begin position="311"/>
        <end position="325"/>
    </location>
</feature>
<feature type="region of interest" description="Disordered" evidence="2">
    <location>
        <begin position="357"/>
        <end position="568"/>
    </location>
</feature>
<keyword evidence="1" id="KW-0175">Coiled coil</keyword>